<accession>A0A9X2JF44</accession>
<dbReference type="Proteomes" id="UP001155241">
    <property type="component" value="Unassembled WGS sequence"/>
</dbReference>
<evidence type="ECO:0000313" key="2">
    <source>
        <dbReference type="Proteomes" id="UP001155241"/>
    </source>
</evidence>
<dbReference type="Gene3D" id="1.25.10.10">
    <property type="entry name" value="Leucine-rich Repeat Variant"/>
    <property type="match status" value="1"/>
</dbReference>
<evidence type="ECO:0000313" key="1">
    <source>
        <dbReference type="EMBL" id="MCO6042897.1"/>
    </source>
</evidence>
<dbReference type="InterPro" id="IPR011989">
    <property type="entry name" value="ARM-like"/>
</dbReference>
<keyword evidence="2" id="KW-1185">Reference proteome</keyword>
<dbReference type="SUPFAM" id="SSF48371">
    <property type="entry name" value="ARM repeat"/>
    <property type="match status" value="1"/>
</dbReference>
<proteinExistence type="predicted"/>
<dbReference type="RefSeq" id="WP_252850996.1">
    <property type="nucleotide sequence ID" value="NZ_JAMXLR010000014.1"/>
</dbReference>
<dbReference type="EMBL" id="JAMXLR010000014">
    <property type="protein sequence ID" value="MCO6042897.1"/>
    <property type="molecule type" value="Genomic_DNA"/>
</dbReference>
<evidence type="ECO:0008006" key="3">
    <source>
        <dbReference type="Google" id="ProtNLM"/>
    </source>
</evidence>
<protein>
    <recommendedName>
        <fullName evidence="3">HEAT repeat domain-containing protein</fullName>
    </recommendedName>
</protein>
<dbReference type="AlphaFoldDB" id="A0A9X2JF44"/>
<reference evidence="1" key="1">
    <citation type="submission" date="2022-06" db="EMBL/GenBank/DDBJ databases">
        <title>Aeoliella straminimaris, a novel planctomycete from sediments.</title>
        <authorList>
            <person name="Vitorino I.R."/>
            <person name="Lage O.M."/>
        </authorList>
    </citation>
    <scope>NUCLEOTIDE SEQUENCE</scope>
    <source>
        <strain evidence="1">ICT_H6.2</strain>
    </source>
</reference>
<organism evidence="1 2">
    <name type="scientific">Aeoliella straminimaris</name>
    <dbReference type="NCBI Taxonomy" id="2954799"/>
    <lineage>
        <taxon>Bacteria</taxon>
        <taxon>Pseudomonadati</taxon>
        <taxon>Planctomycetota</taxon>
        <taxon>Planctomycetia</taxon>
        <taxon>Pirellulales</taxon>
        <taxon>Lacipirellulaceae</taxon>
        <taxon>Aeoliella</taxon>
    </lineage>
</organism>
<gene>
    <name evidence="1" type="ORF">NG895_03155</name>
</gene>
<comment type="caution">
    <text evidence="1">The sequence shown here is derived from an EMBL/GenBank/DDBJ whole genome shotgun (WGS) entry which is preliminary data.</text>
</comment>
<dbReference type="InterPro" id="IPR016024">
    <property type="entry name" value="ARM-type_fold"/>
</dbReference>
<name>A0A9X2JF44_9BACT</name>
<sequence>MSVSDIIPHCSSTEGASSAWTKHIWSKDTPVVSNMKKLSLDTWIAIACIAFVAPVIAQEKSRCQNLSDFANQEFLQRLRSADSNTRIAALKDLQRLETALVFAQPTLISLLQQPPSRETVQVMRLLRRIGPDAAEAVPRLHEILKFTAQAPETRDDVPILESPDPWQLVADLRTAAGLAMAEMGKPGETAIPTLIEMLKDPGPSLRSYRKPRKLAAPSAEGYAAMLYRRDDHGVYVDHRDMLLAGTLSGLAAFGQRAKSAEPALAAIRDDPETLPLVAHLAKETLRAVITNESRQRSTARSNDPD</sequence>